<keyword evidence="3" id="KW-0813">Transport</keyword>
<dbReference type="GO" id="GO:0005886">
    <property type="term" value="C:plasma membrane"/>
    <property type="evidence" value="ECO:0007669"/>
    <property type="project" value="UniProtKB-SubCell"/>
</dbReference>
<proteinExistence type="inferred from homology"/>
<dbReference type="Proteomes" id="UP000316778">
    <property type="component" value="Unassembled WGS sequence"/>
</dbReference>
<feature type="transmembrane region" description="Helical" evidence="8">
    <location>
        <begin position="21"/>
        <end position="40"/>
    </location>
</feature>
<dbReference type="Gene3D" id="3.40.1710.10">
    <property type="entry name" value="abc type-2 transporter like domain"/>
    <property type="match status" value="1"/>
</dbReference>
<evidence type="ECO:0000256" key="3">
    <source>
        <dbReference type="ARBA" id="ARBA00022448"/>
    </source>
</evidence>
<organism evidence="10 11">
    <name type="scientific">Chitinophaga japonensis</name>
    <name type="common">Flexibacter japonensis</name>
    <dbReference type="NCBI Taxonomy" id="104662"/>
    <lineage>
        <taxon>Bacteria</taxon>
        <taxon>Pseudomonadati</taxon>
        <taxon>Bacteroidota</taxon>
        <taxon>Chitinophagia</taxon>
        <taxon>Chitinophagales</taxon>
        <taxon>Chitinophagaceae</taxon>
        <taxon>Chitinophaga</taxon>
    </lineage>
</organism>
<evidence type="ECO:0000256" key="4">
    <source>
        <dbReference type="ARBA" id="ARBA00022475"/>
    </source>
</evidence>
<dbReference type="Pfam" id="PF12698">
    <property type="entry name" value="ABC2_membrane_3"/>
    <property type="match status" value="1"/>
</dbReference>
<name>A0A562SSR3_CHIJA</name>
<gene>
    <name evidence="10" type="ORF">LX66_4535</name>
</gene>
<feature type="transmembrane region" description="Helical" evidence="8">
    <location>
        <begin position="178"/>
        <end position="202"/>
    </location>
</feature>
<feature type="transmembrane region" description="Helical" evidence="8">
    <location>
        <begin position="291"/>
        <end position="310"/>
    </location>
</feature>
<keyword evidence="7 8" id="KW-0472">Membrane</keyword>
<evidence type="ECO:0000313" key="10">
    <source>
        <dbReference type="EMBL" id="TWI84173.1"/>
    </source>
</evidence>
<dbReference type="PROSITE" id="PS51012">
    <property type="entry name" value="ABC_TM2"/>
    <property type="match status" value="1"/>
</dbReference>
<dbReference type="PANTHER" id="PTHR30294">
    <property type="entry name" value="MEMBRANE COMPONENT OF ABC TRANSPORTER YHHJ-RELATED"/>
    <property type="match status" value="1"/>
</dbReference>
<accession>A0A562SSR3</accession>
<evidence type="ECO:0000256" key="8">
    <source>
        <dbReference type="SAM" id="Phobius"/>
    </source>
</evidence>
<comment type="subcellular location">
    <subcellularLocation>
        <location evidence="1">Cell membrane</location>
        <topology evidence="1">Multi-pass membrane protein</topology>
    </subcellularLocation>
</comment>
<sequence length="372" mass="42852">MRTIFFLLQKEFLQIFRNRSMLRIILIIPIVQLVILSNAANYEVKDLSIDVVDHDLSSWSRRLTHKLTASGYFRLNRQTFDREDGFRDLQRDQADIVLVIPPHFERDLVREDKVTLQLLVNAINGSKAGLANAYAGSIIRDFNRNIRTEWLALDERNGPPVIAVTFSNWYNTRLDYKIFMVPGILVVLVTMIGAFLSGMNIVKEKEIGTIEQLNVTPIRKHHFILGKLIPFWIVALFELAFGLLVGKLVFSLPMAGSLWLVFLFAAVYLWVMLGMGLLISTFTETQQQAMFIAWFFVIIFMLMSGLFTPVENMPHWAQVITWFNPIAYFVKVIRMVLLKGSGWADIQFFLLVMLGYALVMNGIAIWNYRKTS</sequence>
<dbReference type="GO" id="GO:0140359">
    <property type="term" value="F:ABC-type transporter activity"/>
    <property type="evidence" value="ECO:0007669"/>
    <property type="project" value="InterPro"/>
</dbReference>
<comment type="caution">
    <text evidence="10">The sequence shown here is derived from an EMBL/GenBank/DDBJ whole genome shotgun (WGS) entry which is preliminary data.</text>
</comment>
<feature type="transmembrane region" description="Helical" evidence="8">
    <location>
        <begin position="348"/>
        <end position="368"/>
    </location>
</feature>
<evidence type="ECO:0000256" key="1">
    <source>
        <dbReference type="ARBA" id="ARBA00004651"/>
    </source>
</evidence>
<evidence type="ECO:0000256" key="2">
    <source>
        <dbReference type="ARBA" id="ARBA00007783"/>
    </source>
</evidence>
<keyword evidence="6 8" id="KW-1133">Transmembrane helix</keyword>
<dbReference type="OrthoDB" id="9808686at2"/>
<reference evidence="10 11" key="1">
    <citation type="journal article" date="2013" name="Stand. Genomic Sci.">
        <title>Genomic Encyclopedia of Type Strains, Phase I: The one thousand microbial genomes (KMG-I) project.</title>
        <authorList>
            <person name="Kyrpides N.C."/>
            <person name="Woyke T."/>
            <person name="Eisen J.A."/>
            <person name="Garrity G."/>
            <person name="Lilburn T.G."/>
            <person name="Beck B.J."/>
            <person name="Whitman W.B."/>
            <person name="Hugenholtz P."/>
            <person name="Klenk H.P."/>
        </authorList>
    </citation>
    <scope>NUCLEOTIDE SEQUENCE [LARGE SCALE GENOMIC DNA]</scope>
    <source>
        <strain evidence="10 11">DSM 13484</strain>
    </source>
</reference>
<dbReference type="InterPro" id="IPR047817">
    <property type="entry name" value="ABC2_TM_bact-type"/>
</dbReference>
<keyword evidence="5 8" id="KW-0812">Transmembrane</keyword>
<evidence type="ECO:0000313" key="11">
    <source>
        <dbReference type="Proteomes" id="UP000316778"/>
    </source>
</evidence>
<dbReference type="AlphaFoldDB" id="A0A562SSR3"/>
<dbReference type="RefSeq" id="WP_145717709.1">
    <property type="nucleotide sequence ID" value="NZ_BAAAFY010000002.1"/>
</dbReference>
<evidence type="ECO:0000256" key="6">
    <source>
        <dbReference type="ARBA" id="ARBA00022989"/>
    </source>
</evidence>
<feature type="domain" description="ABC transmembrane type-2" evidence="9">
    <location>
        <begin position="146"/>
        <end position="371"/>
    </location>
</feature>
<evidence type="ECO:0000256" key="7">
    <source>
        <dbReference type="ARBA" id="ARBA00023136"/>
    </source>
</evidence>
<feature type="transmembrane region" description="Helical" evidence="8">
    <location>
        <begin position="257"/>
        <end position="279"/>
    </location>
</feature>
<evidence type="ECO:0000259" key="9">
    <source>
        <dbReference type="PROSITE" id="PS51012"/>
    </source>
</evidence>
<evidence type="ECO:0000256" key="5">
    <source>
        <dbReference type="ARBA" id="ARBA00022692"/>
    </source>
</evidence>
<dbReference type="InterPro" id="IPR013525">
    <property type="entry name" value="ABC2_TM"/>
</dbReference>
<keyword evidence="11" id="KW-1185">Reference proteome</keyword>
<protein>
    <submittedName>
        <fullName evidence="10">ABC-2 type transport system permease protein</fullName>
    </submittedName>
</protein>
<keyword evidence="4" id="KW-1003">Cell membrane</keyword>
<dbReference type="PANTHER" id="PTHR30294:SF29">
    <property type="entry name" value="MULTIDRUG ABC TRANSPORTER PERMEASE YBHS-RELATED"/>
    <property type="match status" value="1"/>
</dbReference>
<dbReference type="InterPro" id="IPR051449">
    <property type="entry name" value="ABC-2_transporter_component"/>
</dbReference>
<feature type="transmembrane region" description="Helical" evidence="8">
    <location>
        <begin position="223"/>
        <end position="245"/>
    </location>
</feature>
<comment type="similarity">
    <text evidence="2">Belongs to the ABC-2 integral membrane protein family.</text>
</comment>
<dbReference type="EMBL" id="VLLG01000005">
    <property type="protein sequence ID" value="TWI84173.1"/>
    <property type="molecule type" value="Genomic_DNA"/>
</dbReference>